<gene>
    <name evidence="1" type="ORF">A2W54_03755</name>
</gene>
<dbReference type="Proteomes" id="UP000178425">
    <property type="component" value="Unassembled WGS sequence"/>
</dbReference>
<dbReference type="AlphaFoldDB" id="A0A1F5WRD5"/>
<organism evidence="1 2">
    <name type="scientific">Candidatus Giovannonibacteria bacterium RIFCSPHIGHO2_02_43_13</name>
    <dbReference type="NCBI Taxonomy" id="1798330"/>
    <lineage>
        <taxon>Bacteria</taxon>
        <taxon>Candidatus Giovannoniibacteriota</taxon>
    </lineage>
</organism>
<evidence type="ECO:0000313" key="2">
    <source>
        <dbReference type="Proteomes" id="UP000178425"/>
    </source>
</evidence>
<proteinExistence type="predicted"/>
<name>A0A1F5WRD5_9BACT</name>
<sequence>MMREGKEDIYEDVGYMKYTEKNADTYDKYRELGGIINRADYEDALHKEMAASKESGEFVIEAGAIARHAGIELENEKGTVDPRAKLFAVLRSYQKPGGNNHHGQMGDQHLFAEALRMLGDSDALEKLIKAYPNMDFN</sequence>
<comment type="caution">
    <text evidence="1">The sequence shown here is derived from an EMBL/GenBank/DDBJ whole genome shotgun (WGS) entry which is preliminary data.</text>
</comment>
<dbReference type="EMBL" id="MFHI01000032">
    <property type="protein sequence ID" value="OGF78190.1"/>
    <property type="molecule type" value="Genomic_DNA"/>
</dbReference>
<reference evidence="1 2" key="1">
    <citation type="journal article" date="2016" name="Nat. Commun.">
        <title>Thousands of microbial genomes shed light on interconnected biogeochemical processes in an aquifer system.</title>
        <authorList>
            <person name="Anantharaman K."/>
            <person name="Brown C.T."/>
            <person name="Hug L.A."/>
            <person name="Sharon I."/>
            <person name="Castelle C.J."/>
            <person name="Probst A.J."/>
            <person name="Thomas B.C."/>
            <person name="Singh A."/>
            <person name="Wilkins M.J."/>
            <person name="Karaoz U."/>
            <person name="Brodie E.L."/>
            <person name="Williams K.H."/>
            <person name="Hubbard S.S."/>
            <person name="Banfield J.F."/>
        </authorList>
    </citation>
    <scope>NUCLEOTIDE SEQUENCE [LARGE SCALE GENOMIC DNA]</scope>
</reference>
<protein>
    <submittedName>
        <fullName evidence="1">Uncharacterized protein</fullName>
    </submittedName>
</protein>
<evidence type="ECO:0000313" key="1">
    <source>
        <dbReference type="EMBL" id="OGF78190.1"/>
    </source>
</evidence>
<accession>A0A1F5WRD5</accession>